<name>A0A917IG04_9MICO</name>
<proteinExistence type="inferred from homology"/>
<dbReference type="InterPro" id="IPR025736">
    <property type="entry name" value="PucR_C-HTH_dom"/>
</dbReference>
<dbReference type="SUPFAM" id="SSF55781">
    <property type="entry name" value="GAF domain-like"/>
    <property type="match status" value="1"/>
</dbReference>
<keyword evidence="5" id="KW-1185">Reference proteome</keyword>
<comment type="caution">
    <text evidence="4">The sequence shown here is derived from an EMBL/GenBank/DDBJ whole genome shotgun (WGS) entry which is preliminary data.</text>
</comment>
<dbReference type="InterPro" id="IPR042070">
    <property type="entry name" value="PucR_C-HTH_sf"/>
</dbReference>
<dbReference type="Pfam" id="PF13556">
    <property type="entry name" value="HTH_30"/>
    <property type="match status" value="1"/>
</dbReference>
<gene>
    <name evidence="4" type="ORF">GCM10010921_27400</name>
</gene>
<dbReference type="InterPro" id="IPR051448">
    <property type="entry name" value="CdaR-like_regulators"/>
</dbReference>
<organism evidence="4 5">
    <name type="scientific">Microbacterium album</name>
    <dbReference type="NCBI Taxonomy" id="2053191"/>
    <lineage>
        <taxon>Bacteria</taxon>
        <taxon>Bacillati</taxon>
        <taxon>Actinomycetota</taxon>
        <taxon>Actinomycetes</taxon>
        <taxon>Micrococcales</taxon>
        <taxon>Microbacteriaceae</taxon>
        <taxon>Microbacterium</taxon>
    </lineage>
</organism>
<dbReference type="PANTHER" id="PTHR33744:SF1">
    <property type="entry name" value="DNA-BINDING TRANSCRIPTIONAL ACTIVATOR ADER"/>
    <property type="match status" value="1"/>
</dbReference>
<dbReference type="RefSeq" id="WP_188756873.1">
    <property type="nucleotide sequence ID" value="NZ_BMJY01000017.1"/>
</dbReference>
<evidence type="ECO:0000313" key="4">
    <source>
        <dbReference type="EMBL" id="GGH49310.1"/>
    </source>
</evidence>
<accession>A0A917IG04</accession>
<dbReference type="InterPro" id="IPR041522">
    <property type="entry name" value="CdaR_GGDEF"/>
</dbReference>
<dbReference type="Proteomes" id="UP000657592">
    <property type="component" value="Unassembled WGS sequence"/>
</dbReference>
<dbReference type="Gene3D" id="3.30.450.40">
    <property type="match status" value="1"/>
</dbReference>
<evidence type="ECO:0000259" key="3">
    <source>
        <dbReference type="SMART" id="SM00065"/>
    </source>
</evidence>
<reference evidence="4" key="1">
    <citation type="journal article" date="2014" name="Int. J. Syst. Evol. Microbiol.">
        <title>Complete genome sequence of Corynebacterium casei LMG S-19264T (=DSM 44701T), isolated from a smear-ripened cheese.</title>
        <authorList>
            <consortium name="US DOE Joint Genome Institute (JGI-PGF)"/>
            <person name="Walter F."/>
            <person name="Albersmeier A."/>
            <person name="Kalinowski J."/>
            <person name="Ruckert C."/>
        </authorList>
    </citation>
    <scope>NUCLEOTIDE SEQUENCE</scope>
    <source>
        <strain evidence="4">CGMCC 1.15794</strain>
    </source>
</reference>
<dbReference type="InterPro" id="IPR029016">
    <property type="entry name" value="GAF-like_dom_sf"/>
</dbReference>
<dbReference type="Pfam" id="PF17853">
    <property type="entry name" value="GGDEF_2"/>
    <property type="match status" value="1"/>
</dbReference>
<dbReference type="EMBL" id="BMJY01000017">
    <property type="protein sequence ID" value="GGH49310.1"/>
    <property type="molecule type" value="Genomic_DNA"/>
</dbReference>
<dbReference type="PANTHER" id="PTHR33744">
    <property type="entry name" value="CARBOHYDRATE DIACID REGULATOR"/>
    <property type="match status" value="1"/>
</dbReference>
<sequence>MEHTPASADGGTARARPRGELLQVLLDTATDITALRDVEAVLQAIVRRTRVLLGTDMAYLSLTDVERGETYIRQSEGVATSAYRTLRQPLGTGVLGQVAGGLAPYQTADYLRDPALIHVPEIDEIVRAEGVRAIMGVPLTVAGRALGALVVAERRARTFTPEEITAVDSLGKHAAVALDNSMRFEALERLAEDLVRQQQRSAEDLALITRVLELDDRLMDAVMVTPDVDRVLAVGQSALACGLRLLDPDGALLSAASPPEPRDDPSAGEDPAEAAPPASVAVMAGGERLGSLVADRELDAPALALLERVAVHAALAMLFARAEEDADLRLQSEVLDDLLERQDVPRERLERRLQRWGLQPGEPLWAIAIEAPEADRRRRLQAVRGLGTRSVMMATHHDHLCLVTADPHWERPLRALFSTRGWRLRAGLGGPVDDVRNLGDAHRRAELALGSLAALGRDGVLDGAELGLLGALLDLARRGDLPQSLTAAVDPLRDYDRARDAELTRTAYLYLESDGNVARVADVLHLHRNTVRQRLERIGALLGPGWDVSPRRLETHLALRVLEAQGAVS</sequence>
<feature type="domain" description="GAF" evidence="3">
    <location>
        <begin position="37"/>
        <end position="188"/>
    </location>
</feature>
<dbReference type="Gene3D" id="1.10.10.2840">
    <property type="entry name" value="PucR C-terminal helix-turn-helix domain"/>
    <property type="match status" value="1"/>
</dbReference>
<comment type="similarity">
    <text evidence="1">Belongs to the CdaR family.</text>
</comment>
<evidence type="ECO:0000313" key="5">
    <source>
        <dbReference type="Proteomes" id="UP000657592"/>
    </source>
</evidence>
<dbReference type="AlphaFoldDB" id="A0A917IG04"/>
<evidence type="ECO:0000256" key="2">
    <source>
        <dbReference type="SAM" id="MobiDB-lite"/>
    </source>
</evidence>
<evidence type="ECO:0000256" key="1">
    <source>
        <dbReference type="ARBA" id="ARBA00006754"/>
    </source>
</evidence>
<protein>
    <recommendedName>
        <fullName evidence="3">GAF domain-containing protein</fullName>
    </recommendedName>
</protein>
<reference evidence="4" key="2">
    <citation type="submission" date="2020-09" db="EMBL/GenBank/DDBJ databases">
        <authorList>
            <person name="Sun Q."/>
            <person name="Zhou Y."/>
        </authorList>
    </citation>
    <scope>NUCLEOTIDE SEQUENCE</scope>
    <source>
        <strain evidence="4">CGMCC 1.15794</strain>
    </source>
</reference>
<dbReference type="InterPro" id="IPR003018">
    <property type="entry name" value="GAF"/>
</dbReference>
<feature type="region of interest" description="Disordered" evidence="2">
    <location>
        <begin position="252"/>
        <end position="276"/>
    </location>
</feature>
<dbReference type="SMART" id="SM00065">
    <property type="entry name" value="GAF"/>
    <property type="match status" value="1"/>
</dbReference>
<dbReference type="Pfam" id="PF01590">
    <property type="entry name" value="GAF"/>
    <property type="match status" value="1"/>
</dbReference>